<dbReference type="GO" id="GO:0003735">
    <property type="term" value="F:structural constituent of ribosome"/>
    <property type="evidence" value="ECO:0007669"/>
    <property type="project" value="InterPro"/>
</dbReference>
<keyword evidence="2" id="KW-0689">Ribosomal protein</keyword>
<accession>A0A504X640</accession>
<evidence type="ECO:0000256" key="2">
    <source>
        <dbReference type="ARBA" id="ARBA00022980"/>
    </source>
</evidence>
<dbReference type="Pfam" id="PF01777">
    <property type="entry name" value="Ribosomal_L27e"/>
    <property type="match status" value="1"/>
</dbReference>
<dbReference type="FunFam" id="2.30.30.770:FF:000002">
    <property type="entry name" value="60S ribosomal protein L27"/>
    <property type="match status" value="1"/>
</dbReference>
<comment type="similarity">
    <text evidence="1">Belongs to the eukaryotic ribosomal protein eL27 family.</text>
</comment>
<organism evidence="5 6">
    <name type="scientific">Leishmania donovani</name>
    <dbReference type="NCBI Taxonomy" id="5661"/>
    <lineage>
        <taxon>Eukaryota</taxon>
        <taxon>Discoba</taxon>
        <taxon>Euglenozoa</taxon>
        <taxon>Kinetoplastea</taxon>
        <taxon>Metakinetoplastina</taxon>
        <taxon>Trypanosomatida</taxon>
        <taxon>Trypanosomatidae</taxon>
        <taxon>Leishmaniinae</taxon>
        <taxon>Leishmania</taxon>
    </lineage>
</organism>
<evidence type="ECO:0000313" key="6">
    <source>
        <dbReference type="Proteomes" id="UP000318447"/>
    </source>
</evidence>
<dbReference type="InterPro" id="IPR041991">
    <property type="entry name" value="Ribosomal_eL27_KOW"/>
</dbReference>
<name>A0A504X640_LEIDO</name>
<dbReference type="VEuPathDB" id="TriTrypDB:LdBPK_322850.1"/>
<dbReference type="GO" id="GO:0005840">
    <property type="term" value="C:ribosome"/>
    <property type="evidence" value="ECO:0007669"/>
    <property type="project" value="UniProtKB-KW"/>
</dbReference>
<dbReference type="VEuPathDB" id="TriTrypDB:LdBPK_322840.1"/>
<dbReference type="VEuPathDB" id="TriTrypDB:LDHU3_32.3600"/>
<evidence type="ECO:0000256" key="1">
    <source>
        <dbReference type="ARBA" id="ARBA00009124"/>
    </source>
</evidence>
<dbReference type="PANTHER" id="PTHR10497">
    <property type="entry name" value="60S RIBOSOMAL PROTEIN L27"/>
    <property type="match status" value="1"/>
</dbReference>
<dbReference type="InterPro" id="IPR038655">
    <property type="entry name" value="Ribosomal_eL27_sf"/>
</dbReference>
<keyword evidence="3" id="KW-0687">Ribonucleoprotein</keyword>
<dbReference type="CDD" id="cd06090">
    <property type="entry name" value="KOW_RPL27"/>
    <property type="match status" value="1"/>
</dbReference>
<reference evidence="6" key="1">
    <citation type="submission" date="2019-02" db="EMBL/GenBank/DDBJ databases">
        <title>FDA dAtabase for Regulatory Grade micrObial Sequences (FDA-ARGOS): Supporting development and validation of Infectious Disease Dx tests.</title>
        <authorList>
            <person name="Duncan R."/>
            <person name="Fisher C."/>
            <person name="Tallon L."/>
            <person name="Sadzewicz L."/>
            <person name="Sengamalay N."/>
            <person name="Ott S."/>
            <person name="Godinez A."/>
            <person name="Nagaraj S."/>
            <person name="Vavikolanu K."/>
            <person name="Nadendla S."/>
            <person name="Aluvathingal J."/>
            <person name="Sichtig H."/>
        </authorList>
    </citation>
    <scope>NUCLEOTIDE SEQUENCE [LARGE SCALE GENOMIC DNA]</scope>
    <source>
        <strain evidence="6">FDAARGOS_361</strain>
    </source>
</reference>
<feature type="region of interest" description="Disordered" evidence="4">
    <location>
        <begin position="258"/>
        <end position="277"/>
    </location>
</feature>
<dbReference type="VEuPathDB" id="TriTrypDB:LDHU3_32.3610"/>
<dbReference type="GO" id="GO:1990904">
    <property type="term" value="C:ribonucleoprotein complex"/>
    <property type="evidence" value="ECO:0007669"/>
    <property type="project" value="UniProtKB-KW"/>
</dbReference>
<gene>
    <name evidence="5" type="ORF">CGC21_20960</name>
</gene>
<dbReference type="Gene3D" id="2.30.30.770">
    <property type="match status" value="1"/>
</dbReference>
<dbReference type="GO" id="GO:0006412">
    <property type="term" value="P:translation"/>
    <property type="evidence" value="ECO:0007669"/>
    <property type="project" value="InterPro"/>
</dbReference>
<evidence type="ECO:0000256" key="3">
    <source>
        <dbReference type="ARBA" id="ARBA00023274"/>
    </source>
</evidence>
<dbReference type="VEuPathDB" id="TriTrypDB:LdCL_320034300"/>
<dbReference type="AlphaFoldDB" id="A0A504X640"/>
<dbReference type="InterPro" id="IPR008991">
    <property type="entry name" value="Translation_prot_SH3-like_sf"/>
</dbReference>
<comment type="caution">
    <text evidence="5">The sequence shown here is derived from an EMBL/GenBank/DDBJ whole genome shotgun (WGS) entry which is preliminary data.</text>
</comment>
<dbReference type="VEuPathDB" id="TriTrypDB:LdCL_320034400"/>
<evidence type="ECO:0000256" key="4">
    <source>
        <dbReference type="SAM" id="MobiDB-lite"/>
    </source>
</evidence>
<dbReference type="SUPFAM" id="SSF50104">
    <property type="entry name" value="Translation proteins SH3-like domain"/>
    <property type="match status" value="1"/>
</dbReference>
<dbReference type="EMBL" id="RHLC01000009">
    <property type="protein sequence ID" value="TPP43793.1"/>
    <property type="molecule type" value="Genomic_DNA"/>
</dbReference>
<protein>
    <submittedName>
        <fullName evidence="5">Ribosomal L27e family protein</fullName>
    </submittedName>
</protein>
<dbReference type="InterPro" id="IPR001141">
    <property type="entry name" value="Ribosomal_eL27"/>
</dbReference>
<evidence type="ECO:0000313" key="5">
    <source>
        <dbReference type="EMBL" id="TPP43793.1"/>
    </source>
</evidence>
<sequence>MQAQVQLRRLLRRACTPGVLSSNQAGMAVHALRQLDLLYVSSSSPALNALPIVRQLCGGADARSQANMLHALAAAVSETCDFRTVLNADLQSTVQCVQAELVEVADSLTATETVLVMEALLKLRPYVGCDACAPLVNSRLLEEVRERTMALASVVERPVDLLGVTRVIVEAASSTSAAAGDAPHGGRPSVSSFEWASFSLEHVLRVVQARLSTFSKQELISLVDVLTVRRRPASSDGATSSSPSSSSVPSIPFHCEKSRGAATSTGKDAETAADTPPEAADGAMLLDASRPLIPDLLACALTTVPSLSVSQLCAWLTRLTTLRLTDNALLLAVLQGLGNADVQHFTVPQLASGASALADLLSLTSVRGQSWVHAGLCLRLYARLLHRLSSVLYDAGRNDPAVVHHAQTRLLPLLGTIPEAALDEYIDNDMPKSAGHVDGGSGEKSKPAAPATAVRAHVLNLCTTLANAIEKSASVLLRFMAELSSREQASVAAAVFYWRVYTPCATDVPGALTVAAASQPFIAFDADGQATLKSRDVLQRCSPLTLADTARKHRALCGLIMTCSAGFTARDCVHVLNELVVAHYTDQALQMRHQQEQQEQCGLCSSAADLSSAPETQPRLRESVARAVAEERRVLMKLLNEQLQGPLQGTLGEVHTSQLVRYLSSLSRMGVGAKAPYITVMDHLKGRALSSFEQVSVMVVVARHHVKSRHVVHGVVRALPELGTALSSAAKVTLLKSLGQVNGQRFVKAPCDGTLVPGKFFPTMEELTRLTLLQLVFCFNGLIELRQYENPAVQAVLAEIGKRLCTPPLRPSDSFRSINSATSLAEFLASLCRFGGPADGVSTTLLLETMRALEQRLATSRSLFVDLARLNWYWPCVKEYFHLSSVLWTGSASSTQDTQRGTVTPGAGQWAFTVKEWTHLTRAFAQLIETAGARVAERLQDIARSPSLRPNTFLWGQMVCGLRFSGMPPRGSAEEERLVANLEQTRMLPLLGNPQQLLDITVLALHFAAEGREAEAVPALRFVQKKMDAMRVQDCLQVWWYTSQLLSAPTASAAATPLGKVTSPPRNGERKVQVTGTKSSVETIPLSERARLVLQEVRDTAKDQVLHEEKATMQKLSTMEKRLLNAASTSPTGTHNLQVDEMTKFLKPGKVVIVTAGRYAGHKAVIVQNSDIATKERPYGRALLAGIKKYPKKVVRGMSKQTIARRSQVGVFLRVVNHKHFLPTRYNVDMSKELRGKINVSDASKRSRSKRLVRHVFQARYNAGSSMWFFQRLRF</sequence>
<dbReference type="Proteomes" id="UP000318447">
    <property type="component" value="Unassembled WGS sequence"/>
</dbReference>
<proteinExistence type="inferred from homology"/>